<dbReference type="Proteomes" id="UP000800040">
    <property type="component" value="Unassembled WGS sequence"/>
</dbReference>
<evidence type="ECO:0000313" key="4">
    <source>
        <dbReference type="EMBL" id="KAF1829365.1"/>
    </source>
</evidence>
<feature type="region of interest" description="Disordered" evidence="2">
    <location>
        <begin position="234"/>
        <end position="256"/>
    </location>
</feature>
<feature type="region of interest" description="Disordered" evidence="2">
    <location>
        <begin position="134"/>
        <end position="175"/>
    </location>
</feature>
<feature type="compositionally biased region" description="Basic and acidic residues" evidence="2">
    <location>
        <begin position="80"/>
        <end position="91"/>
    </location>
</feature>
<keyword evidence="1" id="KW-0862">Zinc</keyword>
<evidence type="ECO:0000313" key="5">
    <source>
        <dbReference type="Proteomes" id="UP000800040"/>
    </source>
</evidence>
<keyword evidence="1" id="KW-0479">Metal-binding</keyword>
<sequence length="539" mass="58902">MPPKRGRPRPNTGNRQKGKRNKAEREVPAIKEEEPTLPKAVGANSTVDNTKKAEIPVAPINPMPQNLIAKQEDTDNILWDDDRVPGTEDGAHAPVCAATPPEYEIDIYTEEPIFSSGSSVEKVKAVETNGDEDLFDTKPINSTSAVAEEKKDEKGTSGEIVEKKKAEEQQPAEKSPATWGKDVIFKLIEWNLSNTENLASWITSGAVGSTETRQIGAAGIKLEVTITLLEPEPETPVTEENNQVLEEQETNAGTDREETILPTTETSQPQINVKATAAPRKLSDYGALSSPATFPSAQPAANTANKPTKRCYFGDKCIRRDTCPYNHEEAVAVKAKMCTFVNTSVGCNKGASCMYSHDHEGIICKSSRWRSNCSNTHKCAFKHEDDKTSNFASTRQQQTRYTSSGRESSIAVDMAQKAALNRPSREASVAVTPLSHVPTGSKTGVVQQAGQKRGRGNDNEDEGHDARRVRNNYQTPENVNWQQQHLDFGLQQGQLSMGYSGNQQQGRGRGYNRGYGRSGGRGYSNGSGRGNIRPNSNPK</sequence>
<feature type="compositionally biased region" description="Polar residues" evidence="2">
    <location>
        <begin position="389"/>
        <end position="407"/>
    </location>
</feature>
<feature type="compositionally biased region" description="Basic and acidic residues" evidence="2">
    <location>
        <begin position="147"/>
        <end position="168"/>
    </location>
</feature>
<keyword evidence="1" id="KW-0863">Zinc-finger</keyword>
<protein>
    <recommendedName>
        <fullName evidence="3">C3H1-type domain-containing protein</fullName>
    </recommendedName>
</protein>
<dbReference type="AlphaFoldDB" id="A0A6A5JX65"/>
<dbReference type="GO" id="GO:0008270">
    <property type="term" value="F:zinc ion binding"/>
    <property type="evidence" value="ECO:0007669"/>
    <property type="project" value="UniProtKB-KW"/>
</dbReference>
<evidence type="ECO:0000256" key="1">
    <source>
        <dbReference type="PROSITE-ProRule" id="PRU00723"/>
    </source>
</evidence>
<evidence type="ECO:0000259" key="3">
    <source>
        <dbReference type="PROSITE" id="PS50103"/>
    </source>
</evidence>
<feature type="domain" description="C3H1-type" evidence="3">
    <location>
        <begin position="332"/>
        <end position="360"/>
    </location>
</feature>
<dbReference type="OrthoDB" id="3695708at2759"/>
<feature type="region of interest" description="Disordered" evidence="2">
    <location>
        <begin position="386"/>
        <end position="465"/>
    </location>
</feature>
<feature type="region of interest" description="Disordered" evidence="2">
    <location>
        <begin position="495"/>
        <end position="539"/>
    </location>
</feature>
<keyword evidence="5" id="KW-1185">Reference proteome</keyword>
<evidence type="ECO:0000256" key="2">
    <source>
        <dbReference type="SAM" id="MobiDB-lite"/>
    </source>
</evidence>
<name>A0A6A5JX65_9PLEO</name>
<dbReference type="InterPro" id="IPR000571">
    <property type="entry name" value="Znf_CCCH"/>
</dbReference>
<feature type="compositionally biased region" description="Gly residues" evidence="2">
    <location>
        <begin position="507"/>
        <end position="529"/>
    </location>
</feature>
<reference evidence="4" key="1">
    <citation type="submission" date="2020-01" db="EMBL/GenBank/DDBJ databases">
        <authorList>
            <consortium name="DOE Joint Genome Institute"/>
            <person name="Haridas S."/>
            <person name="Albert R."/>
            <person name="Binder M."/>
            <person name="Bloem J."/>
            <person name="Labutti K."/>
            <person name="Salamov A."/>
            <person name="Andreopoulos B."/>
            <person name="Baker S.E."/>
            <person name="Barry K."/>
            <person name="Bills G."/>
            <person name="Bluhm B.H."/>
            <person name="Cannon C."/>
            <person name="Castanera R."/>
            <person name="Culley D.E."/>
            <person name="Daum C."/>
            <person name="Ezra D."/>
            <person name="Gonzalez J.B."/>
            <person name="Henrissat B."/>
            <person name="Kuo A."/>
            <person name="Liang C."/>
            <person name="Lipzen A."/>
            <person name="Lutzoni F."/>
            <person name="Magnuson J."/>
            <person name="Mondo S."/>
            <person name="Nolan M."/>
            <person name="Ohm R."/>
            <person name="Pangilinan J."/>
            <person name="Park H.-J."/>
            <person name="Ramirez L."/>
            <person name="Alfaro M."/>
            <person name="Sun H."/>
            <person name="Tritt A."/>
            <person name="Yoshinaga Y."/>
            <person name="Zwiers L.-H."/>
            <person name="Turgeon B.G."/>
            <person name="Goodwin S.B."/>
            <person name="Spatafora J.W."/>
            <person name="Crous P.W."/>
            <person name="Grigoriev I.V."/>
        </authorList>
    </citation>
    <scope>NUCLEOTIDE SEQUENCE</scope>
    <source>
        <strain evidence="4">P77</strain>
    </source>
</reference>
<feature type="compositionally biased region" description="Polar residues" evidence="2">
    <location>
        <begin position="438"/>
        <end position="450"/>
    </location>
</feature>
<dbReference type="PROSITE" id="PS50103">
    <property type="entry name" value="ZF_C3H1"/>
    <property type="match status" value="1"/>
</dbReference>
<feature type="compositionally biased region" description="Basic and acidic residues" evidence="2">
    <location>
        <begin position="21"/>
        <end position="36"/>
    </location>
</feature>
<feature type="compositionally biased region" description="Polar residues" evidence="2">
    <location>
        <begin position="241"/>
        <end position="253"/>
    </location>
</feature>
<feature type="zinc finger region" description="C3H1-type" evidence="1">
    <location>
        <begin position="332"/>
        <end position="360"/>
    </location>
</feature>
<feature type="region of interest" description="Disordered" evidence="2">
    <location>
        <begin position="1"/>
        <end position="66"/>
    </location>
</feature>
<feature type="region of interest" description="Disordered" evidence="2">
    <location>
        <begin position="78"/>
        <end position="98"/>
    </location>
</feature>
<organism evidence="4 5">
    <name type="scientific">Decorospora gaudefroyi</name>
    <dbReference type="NCBI Taxonomy" id="184978"/>
    <lineage>
        <taxon>Eukaryota</taxon>
        <taxon>Fungi</taxon>
        <taxon>Dikarya</taxon>
        <taxon>Ascomycota</taxon>
        <taxon>Pezizomycotina</taxon>
        <taxon>Dothideomycetes</taxon>
        <taxon>Pleosporomycetidae</taxon>
        <taxon>Pleosporales</taxon>
        <taxon>Pleosporineae</taxon>
        <taxon>Pleosporaceae</taxon>
        <taxon>Decorospora</taxon>
    </lineage>
</organism>
<gene>
    <name evidence="4" type="ORF">BDW02DRAFT_612028</name>
</gene>
<accession>A0A6A5JX65</accession>
<dbReference type="EMBL" id="ML975447">
    <property type="protein sequence ID" value="KAF1829365.1"/>
    <property type="molecule type" value="Genomic_DNA"/>
</dbReference>
<proteinExistence type="predicted"/>